<feature type="compositionally biased region" description="Basic and acidic residues" evidence="1">
    <location>
        <begin position="260"/>
        <end position="276"/>
    </location>
</feature>
<feature type="region of interest" description="Disordered" evidence="1">
    <location>
        <begin position="231"/>
        <end position="314"/>
    </location>
</feature>
<evidence type="ECO:0000313" key="3">
    <source>
        <dbReference type="Proteomes" id="UP001274830"/>
    </source>
</evidence>
<accession>A0AAE0WJD5</accession>
<sequence>MDARAYLQSQGWQGDGHSLDHTGRGIKKPLLVSKKVDVLGVGVNKHQAVSDQWWLRAYDQGLTDFGTGKQSLLGQVQKHGIAMGGLYGRFVKGEGVAGTFGESLSSTPAGTITPSEIEQHVSGKDGRSAVDMASATLKRKREHVRSVDKRAKQRTKEDSKSDDRVKRLVGKAQRRGLLPSKSREPIATERARSDVKGDLAKIMATLSASSKFQVDINLAAVGNDTAKKRARSAAKHEFRRVARAHLGTASEDASTRRARKEQEGASEAKRDVDKASRTARNLASMQARREGKNARRLQRAQSQDNPSTVNDMADGAISLSPDVVVVVDTQGDDALANTATNGSSSPAAATIQEGDYATARSHIASQTPFSFVNTRGKQIFERTPGDRVPEDPKWWADTDTKALPKPVREARRRWRSAQREDRHGSSRNAAESKKVETDSDETKAARVARRAQKDAKEAKQVEKERKRQARKTKSSA</sequence>
<feature type="compositionally biased region" description="Basic residues" evidence="1">
    <location>
        <begin position="466"/>
        <end position="476"/>
    </location>
</feature>
<feature type="compositionally biased region" description="Basic and acidic residues" evidence="1">
    <location>
        <begin position="144"/>
        <end position="166"/>
    </location>
</feature>
<feature type="compositionally biased region" description="Basic and acidic residues" evidence="1">
    <location>
        <begin position="181"/>
        <end position="193"/>
    </location>
</feature>
<feature type="compositionally biased region" description="Basic and acidic residues" evidence="1">
    <location>
        <begin position="380"/>
        <end position="409"/>
    </location>
</feature>
<feature type="compositionally biased region" description="Basic and acidic residues" evidence="1">
    <location>
        <begin position="417"/>
        <end position="444"/>
    </location>
</feature>
<evidence type="ECO:0000256" key="1">
    <source>
        <dbReference type="SAM" id="MobiDB-lite"/>
    </source>
</evidence>
<feature type="compositionally biased region" description="Basic and acidic residues" evidence="1">
    <location>
        <begin position="451"/>
        <end position="465"/>
    </location>
</feature>
<keyword evidence="3" id="KW-1185">Reference proteome</keyword>
<comment type="caution">
    <text evidence="2">The sequence shown here is derived from an EMBL/GenBank/DDBJ whole genome shotgun (WGS) entry which is preliminary data.</text>
</comment>
<dbReference type="Proteomes" id="UP001274830">
    <property type="component" value="Unassembled WGS sequence"/>
</dbReference>
<proteinExistence type="predicted"/>
<feature type="compositionally biased region" description="Polar residues" evidence="1">
    <location>
        <begin position="299"/>
        <end position="310"/>
    </location>
</feature>
<feature type="region of interest" description="Disordered" evidence="1">
    <location>
        <begin position="135"/>
        <end position="193"/>
    </location>
</feature>
<gene>
    <name evidence="2" type="ORF">LTR78_007371</name>
</gene>
<reference evidence="2" key="1">
    <citation type="submission" date="2023-07" db="EMBL/GenBank/DDBJ databases">
        <title>Black Yeasts Isolated from many extreme environments.</title>
        <authorList>
            <person name="Coleine C."/>
            <person name="Stajich J.E."/>
            <person name="Selbmann L."/>
        </authorList>
    </citation>
    <scope>NUCLEOTIDE SEQUENCE</scope>
    <source>
        <strain evidence="2">CCFEE 5485</strain>
    </source>
</reference>
<dbReference type="EMBL" id="JAUTXT010000030">
    <property type="protein sequence ID" value="KAK3672785.1"/>
    <property type="molecule type" value="Genomic_DNA"/>
</dbReference>
<feature type="region of interest" description="Disordered" evidence="1">
    <location>
        <begin position="380"/>
        <end position="476"/>
    </location>
</feature>
<name>A0AAE0WJD5_9PEZI</name>
<dbReference type="AlphaFoldDB" id="A0AAE0WJD5"/>
<organism evidence="2 3">
    <name type="scientific">Recurvomyces mirabilis</name>
    <dbReference type="NCBI Taxonomy" id="574656"/>
    <lineage>
        <taxon>Eukaryota</taxon>
        <taxon>Fungi</taxon>
        <taxon>Dikarya</taxon>
        <taxon>Ascomycota</taxon>
        <taxon>Pezizomycotina</taxon>
        <taxon>Dothideomycetes</taxon>
        <taxon>Dothideomycetidae</taxon>
        <taxon>Mycosphaerellales</taxon>
        <taxon>Teratosphaeriaceae</taxon>
        <taxon>Recurvomyces</taxon>
    </lineage>
</organism>
<evidence type="ECO:0000313" key="2">
    <source>
        <dbReference type="EMBL" id="KAK3672785.1"/>
    </source>
</evidence>
<protein>
    <submittedName>
        <fullName evidence="2">Uncharacterized protein</fullName>
    </submittedName>
</protein>